<dbReference type="InterPro" id="IPR024983">
    <property type="entry name" value="CHAT_dom"/>
</dbReference>
<proteinExistence type="predicted"/>
<dbReference type="Proteomes" id="UP000276888">
    <property type="component" value="Chromosome"/>
</dbReference>
<evidence type="ECO:0000313" key="2">
    <source>
        <dbReference type="EMBL" id="AZS35780.1"/>
    </source>
</evidence>
<dbReference type="Pfam" id="PF12770">
    <property type="entry name" value="CHAT"/>
    <property type="match status" value="1"/>
</dbReference>
<dbReference type="AlphaFoldDB" id="A0A3S9W6P7"/>
<protein>
    <recommendedName>
        <fullName evidence="1">CHAT domain-containing protein</fullName>
    </recommendedName>
</protein>
<reference evidence="2 3" key="1">
    <citation type="submission" date="2018-08" db="EMBL/GenBank/DDBJ databases">
        <title>Microbacterium lemovicicum sp. nov., a bacterium isolated from a natural uranium-rich soil.</title>
        <authorList>
            <person name="ORTET P."/>
        </authorList>
    </citation>
    <scope>NUCLEOTIDE SEQUENCE [LARGE SCALE GENOMIC DNA]</scope>
    <source>
        <strain evidence="2 3">Viu22</strain>
    </source>
</reference>
<organism evidence="2 3">
    <name type="scientific">Microbacterium lemovicicum</name>
    <dbReference type="NCBI Taxonomy" id="1072463"/>
    <lineage>
        <taxon>Bacteria</taxon>
        <taxon>Bacillati</taxon>
        <taxon>Actinomycetota</taxon>
        <taxon>Actinomycetes</taxon>
        <taxon>Micrococcales</taxon>
        <taxon>Microbacteriaceae</taxon>
        <taxon>Microbacterium</taxon>
    </lineage>
</organism>
<accession>A0A3S9W6P7</accession>
<dbReference type="EMBL" id="CP031423">
    <property type="protein sequence ID" value="AZS35780.1"/>
    <property type="molecule type" value="Genomic_DNA"/>
</dbReference>
<gene>
    <name evidence="2" type="ORF">CVS47_00378</name>
</gene>
<evidence type="ECO:0000259" key="1">
    <source>
        <dbReference type="Pfam" id="PF12770"/>
    </source>
</evidence>
<name>A0A3S9W6P7_9MICO</name>
<keyword evidence="3" id="KW-1185">Reference proteome</keyword>
<dbReference type="InterPro" id="IPR011990">
    <property type="entry name" value="TPR-like_helical_dom_sf"/>
</dbReference>
<dbReference type="Gene3D" id="1.25.40.10">
    <property type="entry name" value="Tetratricopeptide repeat domain"/>
    <property type="match status" value="1"/>
</dbReference>
<sequence>MTTTAGELHQAAVVAANRGEYGAARRLLDRAERRAADPDLIARILGTRAFVVARSGDVARGEEICLQALAVEGIGAETFAVLAGQMGSLAEHAGHLGDAERWLTRGIDALEGESKELANLVVNRSLVRMQRRQLEAASRDAQHATRLLGAVGDAADEAQAVHNEGYIALLRGELVRAMHLMARARPALEEMSPVAAGISDVDRAEVLRDAGLVTEAERLLARAADLFGAHRMPHDRAQAEFNLARSLLTHDATAAGERAAAARRRFRRQGNETWALRAESIEMRAAFLSARPDGRGRRGVPQANAVDAVASALDAAGYRNDAAGLRLSAALWRARSGVPDATPARSAPTASLDVRLLAHEVRAARAASRGRRGEALRHAASGLEALAAWRRDFGSLDLQTSTAMHGTGLMWSGLAGAVESGRPDVVFAWSERARHYSLQVVPLRPPPDPAVADELAELRMLRGDAGDARLGARVAELEAAARQRQWAGTASSAVEERVSLDQMSGALDDDTAYIGYVLTEHRLVALVATRGAATIVPLPEWSSAPPLLAGLRADVDMAASVRTGPMAAVVRIALDDRLKRLSAVLLRDPLRVAGHRRLVLTAPGALSGMPWSLLPGMRGRTFTLAGSASRWLRRRAPIEPPREVGLVVGPRVARGQEEVDAAASTWSAARTLSGPAATVDAVADLASTVDLLHIAAHGRHAVDNPLFSGLDLADGALFGYDIDRMPRLPATVVLSACEVGRSSVRWGEEAVGMTRIWLHAGTRTVIAAPVVVADDVACELLGAMHAGLSAGLPPAEALAAASADTGIVAPFQSHGAGF</sequence>
<dbReference type="SUPFAM" id="SSF48452">
    <property type="entry name" value="TPR-like"/>
    <property type="match status" value="1"/>
</dbReference>
<feature type="domain" description="CHAT" evidence="1">
    <location>
        <begin position="578"/>
        <end position="802"/>
    </location>
</feature>
<evidence type="ECO:0000313" key="3">
    <source>
        <dbReference type="Proteomes" id="UP000276888"/>
    </source>
</evidence>
<dbReference type="KEGG" id="mlv:CVS47_00378"/>
<dbReference type="OrthoDB" id="9761935at2"/>
<dbReference type="RefSeq" id="WP_127094562.1">
    <property type="nucleotide sequence ID" value="NZ_CP031423.1"/>
</dbReference>